<proteinExistence type="predicted"/>
<gene>
    <name evidence="2" type="primary">Cnig_chr_IV.g14411</name>
    <name evidence="2" type="ORF">B9Z55_014411</name>
</gene>
<dbReference type="OrthoDB" id="10585873at2759"/>
<keyword evidence="1" id="KW-0812">Transmembrane</keyword>
<name>A0A2G5U5U8_9PELO</name>
<feature type="transmembrane region" description="Helical" evidence="1">
    <location>
        <begin position="128"/>
        <end position="146"/>
    </location>
</feature>
<accession>A0A2G5U5U8</accession>
<reference evidence="3" key="1">
    <citation type="submission" date="2017-10" db="EMBL/GenBank/DDBJ databases">
        <title>Rapid genome shrinkage in a self-fertile nematode reveals novel sperm competition proteins.</title>
        <authorList>
            <person name="Yin D."/>
            <person name="Schwarz E.M."/>
            <person name="Thomas C.G."/>
            <person name="Felde R.L."/>
            <person name="Korf I.F."/>
            <person name="Cutter A.D."/>
            <person name="Schartner C.M."/>
            <person name="Ralston E.J."/>
            <person name="Meyer B.J."/>
            <person name="Haag E.S."/>
        </authorList>
    </citation>
    <scope>NUCLEOTIDE SEQUENCE [LARGE SCALE GENOMIC DNA]</scope>
    <source>
        <strain evidence="3">JU1422</strain>
    </source>
</reference>
<dbReference type="AlphaFoldDB" id="A0A2G5U5U8"/>
<evidence type="ECO:0000313" key="2">
    <source>
        <dbReference type="EMBL" id="PIC34887.1"/>
    </source>
</evidence>
<keyword evidence="1" id="KW-1133">Transmembrane helix</keyword>
<dbReference type="EMBL" id="PDUG01000004">
    <property type="protein sequence ID" value="PIC34887.1"/>
    <property type="molecule type" value="Genomic_DNA"/>
</dbReference>
<evidence type="ECO:0000313" key="3">
    <source>
        <dbReference type="Proteomes" id="UP000230233"/>
    </source>
</evidence>
<sequence length="172" mass="20121">MQIFEDYFQSTWKEWQDGWQDFGAVGRMDRSSIQLAGEVEQKKELFGLRDVPASRTARKDYKAVSTFTGLQSRGEMVYRNSKKDFKRQRTRCQRWRQWSSGWSSGLTVETVMRWRLRTKSPSGRSSELDFIFVFFFLLFLRVFFFGGGFSGYLSDSVSLLFSAFVVVLPVMS</sequence>
<keyword evidence="3" id="KW-1185">Reference proteome</keyword>
<protein>
    <submittedName>
        <fullName evidence="2">Uncharacterized protein</fullName>
    </submittedName>
</protein>
<comment type="caution">
    <text evidence="2">The sequence shown here is derived from an EMBL/GenBank/DDBJ whole genome shotgun (WGS) entry which is preliminary data.</text>
</comment>
<dbReference type="Proteomes" id="UP000230233">
    <property type="component" value="Chromosome IV"/>
</dbReference>
<keyword evidence="1" id="KW-0472">Membrane</keyword>
<organism evidence="2 3">
    <name type="scientific">Caenorhabditis nigoni</name>
    <dbReference type="NCBI Taxonomy" id="1611254"/>
    <lineage>
        <taxon>Eukaryota</taxon>
        <taxon>Metazoa</taxon>
        <taxon>Ecdysozoa</taxon>
        <taxon>Nematoda</taxon>
        <taxon>Chromadorea</taxon>
        <taxon>Rhabditida</taxon>
        <taxon>Rhabditina</taxon>
        <taxon>Rhabditomorpha</taxon>
        <taxon>Rhabditoidea</taxon>
        <taxon>Rhabditidae</taxon>
        <taxon>Peloderinae</taxon>
        <taxon>Caenorhabditis</taxon>
    </lineage>
</organism>
<evidence type="ECO:0000256" key="1">
    <source>
        <dbReference type="SAM" id="Phobius"/>
    </source>
</evidence>